<dbReference type="Gene3D" id="2.160.10.10">
    <property type="entry name" value="Hexapeptide repeat proteins"/>
    <property type="match status" value="1"/>
</dbReference>
<keyword evidence="4" id="KW-0443">Lipid metabolism</keyword>
<dbReference type="OrthoDB" id="25818at2759"/>
<feature type="domain" description="UDP N-acetylglucosamine O-acyltransferase C-terminal" evidence="6">
    <location>
        <begin position="109"/>
        <end position="141"/>
    </location>
</feature>
<dbReference type="Pfam" id="PF13720">
    <property type="entry name" value="Acetyltransf_11"/>
    <property type="match status" value="1"/>
</dbReference>
<keyword evidence="5" id="KW-0012">Acyltransferase</keyword>
<evidence type="ECO:0000256" key="1">
    <source>
        <dbReference type="ARBA" id="ARBA00022516"/>
    </source>
</evidence>
<dbReference type="InterPro" id="IPR010137">
    <property type="entry name" value="Lipid_A_LpxA"/>
</dbReference>
<dbReference type="AlphaFoldDB" id="A0A9Q0Q2U9"/>
<dbReference type="PANTHER" id="PTHR43480">
    <property type="entry name" value="ACYL-[ACYL-CARRIER-PROTEIN]--UDP-N-ACETYLGLUCOSAMINE O-ACYLTRANSFERASE"/>
    <property type="match status" value="1"/>
</dbReference>
<organism evidence="7 8">
    <name type="scientific">Salix purpurea</name>
    <name type="common">Purple osier willow</name>
    <dbReference type="NCBI Taxonomy" id="77065"/>
    <lineage>
        <taxon>Eukaryota</taxon>
        <taxon>Viridiplantae</taxon>
        <taxon>Streptophyta</taxon>
        <taxon>Embryophyta</taxon>
        <taxon>Tracheophyta</taxon>
        <taxon>Spermatophyta</taxon>
        <taxon>Magnoliopsida</taxon>
        <taxon>eudicotyledons</taxon>
        <taxon>Gunneridae</taxon>
        <taxon>Pentapetalae</taxon>
        <taxon>rosids</taxon>
        <taxon>fabids</taxon>
        <taxon>Malpighiales</taxon>
        <taxon>Salicaceae</taxon>
        <taxon>Saliceae</taxon>
        <taxon>Salix</taxon>
    </lineage>
</organism>
<evidence type="ECO:0000256" key="4">
    <source>
        <dbReference type="ARBA" id="ARBA00023098"/>
    </source>
</evidence>
<dbReference type="EMBL" id="JAPFFK010000017">
    <property type="protein sequence ID" value="KAJ6698906.1"/>
    <property type="molecule type" value="Genomic_DNA"/>
</dbReference>
<dbReference type="InterPro" id="IPR011004">
    <property type="entry name" value="Trimer_LpxA-like_sf"/>
</dbReference>
<dbReference type="InterPro" id="IPR029098">
    <property type="entry name" value="Acetyltransf_C"/>
</dbReference>
<keyword evidence="1" id="KW-0444">Lipid biosynthesis</keyword>
<evidence type="ECO:0000313" key="7">
    <source>
        <dbReference type="EMBL" id="KAJ6698906.1"/>
    </source>
</evidence>
<comment type="caution">
    <text evidence="7">The sequence shown here is derived from an EMBL/GenBank/DDBJ whole genome shotgun (WGS) entry which is preliminary data.</text>
</comment>
<evidence type="ECO:0000259" key="6">
    <source>
        <dbReference type="Pfam" id="PF13720"/>
    </source>
</evidence>
<dbReference type="GO" id="GO:0009245">
    <property type="term" value="P:lipid A biosynthetic process"/>
    <property type="evidence" value="ECO:0007669"/>
    <property type="project" value="UniProtKB-KW"/>
</dbReference>
<dbReference type="Pfam" id="PF00132">
    <property type="entry name" value="Hexapep"/>
    <property type="match status" value="1"/>
</dbReference>
<proteinExistence type="predicted"/>
<keyword evidence="2" id="KW-0441">Lipid A biosynthesis</keyword>
<gene>
    <name evidence="7" type="ORF">OIU79_012227</name>
</gene>
<reference evidence="7" key="1">
    <citation type="submission" date="2022-11" db="EMBL/GenBank/DDBJ databases">
        <authorList>
            <person name="Hyden B.L."/>
            <person name="Feng K."/>
            <person name="Yates T."/>
            <person name="Jawdy S."/>
            <person name="Smart L.B."/>
            <person name="Muchero W."/>
        </authorList>
    </citation>
    <scope>NUCLEOTIDE SEQUENCE</scope>
    <source>
        <tissue evidence="7">Shoot tip</tissue>
    </source>
</reference>
<accession>A0A9Q0Q2U9</accession>
<keyword evidence="3" id="KW-0808">Transferase</keyword>
<dbReference type="PANTHER" id="PTHR43480:SF1">
    <property type="entry name" value="ACYL-[ACYL-CARRIER-PROTEIN]--UDP-N-ACETYLGLUCOSAMINE O-ACYLTRANSFERASE, MITOCHONDRIAL-RELATED"/>
    <property type="match status" value="1"/>
</dbReference>
<evidence type="ECO:0000256" key="2">
    <source>
        <dbReference type="ARBA" id="ARBA00022556"/>
    </source>
</evidence>
<dbReference type="InterPro" id="IPR001451">
    <property type="entry name" value="Hexapep"/>
</dbReference>
<dbReference type="Proteomes" id="UP001151532">
    <property type="component" value="Chromosome 6"/>
</dbReference>
<reference evidence="7" key="2">
    <citation type="journal article" date="2023" name="Int. J. Mol. Sci.">
        <title>De Novo Assembly and Annotation of 11 Diverse Shrub Willow (Salix) Genomes Reveals Novel Gene Organization in Sex-Linked Regions.</title>
        <authorList>
            <person name="Hyden B."/>
            <person name="Feng K."/>
            <person name="Yates T.B."/>
            <person name="Jawdy S."/>
            <person name="Cereghino C."/>
            <person name="Smart L.B."/>
            <person name="Muchero W."/>
        </authorList>
    </citation>
    <scope>NUCLEOTIDE SEQUENCE</scope>
    <source>
        <tissue evidence="7">Shoot tip</tissue>
    </source>
</reference>
<dbReference type="SUPFAM" id="SSF51161">
    <property type="entry name" value="Trimeric LpxA-like enzymes"/>
    <property type="match status" value="1"/>
</dbReference>
<evidence type="ECO:0000256" key="5">
    <source>
        <dbReference type="ARBA" id="ARBA00023315"/>
    </source>
</evidence>
<name>A0A9Q0Q2U9_SALPP</name>
<keyword evidence="8" id="KW-1185">Reference proteome</keyword>
<sequence>MPGAVVGDHLPGRTVLGRSNVIGHHAVIGVKCQDLKYKVIGDNNLIMGSCHIAHDCKIGNNNIFANSTLLAGHVVVEDYTHTAGAIVVHQFCHIGSFSFVGGGSVVSQDVPKYTMVAGERAELRGLNLEGLRRHEFTATEVGINRTFILMALVKLTDNLLLM</sequence>
<dbReference type="GO" id="GO:0008780">
    <property type="term" value="F:acyl-[acyl-carrier-protein]-UDP-N-acetylglucosamine O-acyltransferase activity"/>
    <property type="evidence" value="ECO:0007669"/>
    <property type="project" value="InterPro"/>
</dbReference>
<evidence type="ECO:0000313" key="8">
    <source>
        <dbReference type="Proteomes" id="UP001151532"/>
    </source>
</evidence>
<evidence type="ECO:0000256" key="3">
    <source>
        <dbReference type="ARBA" id="ARBA00022679"/>
    </source>
</evidence>
<protein>
    <submittedName>
        <fullName evidence="7">ACYL-[ACYL-CARRIER-PROTEIN]--UDP-N-ACETYLGLUCOSAMINE O-ACYLTRANSFERASE</fullName>
    </submittedName>
</protein>
<dbReference type="GO" id="GO:0016020">
    <property type="term" value="C:membrane"/>
    <property type="evidence" value="ECO:0007669"/>
    <property type="project" value="GOC"/>
</dbReference>